<dbReference type="InterPro" id="IPR046373">
    <property type="entry name" value="Acyl-CoA_Oxase/DH_mid-dom_sf"/>
</dbReference>
<evidence type="ECO:0000256" key="5">
    <source>
        <dbReference type="ARBA" id="ARBA00023002"/>
    </source>
</evidence>
<dbReference type="EMBL" id="JAXCGZ010012379">
    <property type="protein sequence ID" value="KAK7073613.1"/>
    <property type="molecule type" value="Genomic_DNA"/>
</dbReference>
<accession>A0AAN9A3G0</accession>
<protein>
    <recommendedName>
        <fullName evidence="6">Acyl-CoA dehydrogenase/oxidase C-terminal domain-containing protein</fullName>
    </recommendedName>
</protein>
<keyword evidence="8" id="KW-1185">Reference proteome</keyword>
<dbReference type="Proteomes" id="UP001381693">
    <property type="component" value="Unassembled WGS sequence"/>
</dbReference>
<dbReference type="InterPro" id="IPR009075">
    <property type="entry name" value="AcylCo_DH/oxidase_C"/>
</dbReference>
<evidence type="ECO:0000259" key="6">
    <source>
        <dbReference type="Pfam" id="PF00441"/>
    </source>
</evidence>
<dbReference type="SUPFAM" id="SSF56645">
    <property type="entry name" value="Acyl-CoA dehydrogenase NM domain-like"/>
    <property type="match status" value="1"/>
</dbReference>
<dbReference type="InterPro" id="IPR050741">
    <property type="entry name" value="Acyl-CoA_dehydrogenase"/>
</dbReference>
<gene>
    <name evidence="7" type="ORF">SK128_009790</name>
</gene>
<evidence type="ECO:0000313" key="7">
    <source>
        <dbReference type="EMBL" id="KAK7073613.1"/>
    </source>
</evidence>
<dbReference type="SUPFAM" id="SSF47203">
    <property type="entry name" value="Acyl-CoA dehydrogenase C-terminal domain-like"/>
    <property type="match status" value="1"/>
</dbReference>
<name>A0AAN9A3G0_HALRR</name>
<organism evidence="7 8">
    <name type="scientific">Halocaridina rubra</name>
    <name type="common">Hawaiian red shrimp</name>
    <dbReference type="NCBI Taxonomy" id="373956"/>
    <lineage>
        <taxon>Eukaryota</taxon>
        <taxon>Metazoa</taxon>
        <taxon>Ecdysozoa</taxon>
        <taxon>Arthropoda</taxon>
        <taxon>Crustacea</taxon>
        <taxon>Multicrustacea</taxon>
        <taxon>Malacostraca</taxon>
        <taxon>Eumalacostraca</taxon>
        <taxon>Eucarida</taxon>
        <taxon>Decapoda</taxon>
        <taxon>Pleocyemata</taxon>
        <taxon>Caridea</taxon>
        <taxon>Atyoidea</taxon>
        <taxon>Atyidae</taxon>
        <taxon>Halocaridina</taxon>
    </lineage>
</organism>
<keyword evidence="4" id="KW-0274">FAD</keyword>
<dbReference type="PANTHER" id="PTHR48083">
    <property type="entry name" value="MEDIUM-CHAIN SPECIFIC ACYL-COA DEHYDROGENASE, MITOCHONDRIAL-RELATED"/>
    <property type="match status" value="1"/>
</dbReference>
<comment type="cofactor">
    <cofactor evidence="1">
        <name>FAD</name>
        <dbReference type="ChEBI" id="CHEBI:57692"/>
    </cofactor>
</comment>
<dbReference type="CDD" id="cd00567">
    <property type="entry name" value="ACAD"/>
    <property type="match status" value="1"/>
</dbReference>
<sequence length="177" mass="20086">MWITNAFQGDWVCLLANTSQGPAHRNKSPICVPLKSPGVHLAKRIDKMGMKSSDTAQIFFEDVRVPVKNIIGEEGLGFTYQMLQFQEERLSGAASVVRALEKCIELTIDYTRERKAFGQPLLNNQYIHFKLAELQTEVEAFRALLYRTAVKNSYCLDNPLHTHTCTYTLKCTAIRTT</sequence>
<dbReference type="GO" id="GO:0050660">
    <property type="term" value="F:flavin adenine dinucleotide binding"/>
    <property type="evidence" value="ECO:0007669"/>
    <property type="project" value="TreeGrafter"/>
</dbReference>
<evidence type="ECO:0000256" key="1">
    <source>
        <dbReference type="ARBA" id="ARBA00001974"/>
    </source>
</evidence>
<dbReference type="GO" id="GO:0033539">
    <property type="term" value="P:fatty acid beta-oxidation using acyl-CoA dehydrogenase"/>
    <property type="evidence" value="ECO:0007669"/>
    <property type="project" value="TreeGrafter"/>
</dbReference>
<dbReference type="Pfam" id="PF00441">
    <property type="entry name" value="Acyl-CoA_dh_1"/>
    <property type="match status" value="1"/>
</dbReference>
<evidence type="ECO:0000313" key="8">
    <source>
        <dbReference type="Proteomes" id="UP001381693"/>
    </source>
</evidence>
<evidence type="ECO:0000256" key="3">
    <source>
        <dbReference type="ARBA" id="ARBA00022630"/>
    </source>
</evidence>
<evidence type="ECO:0000256" key="2">
    <source>
        <dbReference type="ARBA" id="ARBA00009347"/>
    </source>
</evidence>
<dbReference type="GO" id="GO:0005737">
    <property type="term" value="C:cytoplasm"/>
    <property type="evidence" value="ECO:0007669"/>
    <property type="project" value="TreeGrafter"/>
</dbReference>
<dbReference type="Gene3D" id="1.20.140.10">
    <property type="entry name" value="Butyryl-CoA Dehydrogenase, subunit A, domain 3"/>
    <property type="match status" value="1"/>
</dbReference>
<reference evidence="7 8" key="1">
    <citation type="submission" date="2023-11" db="EMBL/GenBank/DDBJ databases">
        <title>Halocaridina rubra genome assembly.</title>
        <authorList>
            <person name="Smith C."/>
        </authorList>
    </citation>
    <scope>NUCLEOTIDE SEQUENCE [LARGE SCALE GENOMIC DNA]</scope>
    <source>
        <strain evidence="7">EP-1</strain>
        <tissue evidence="7">Whole</tissue>
    </source>
</reference>
<proteinExistence type="inferred from homology"/>
<dbReference type="InterPro" id="IPR009100">
    <property type="entry name" value="AcylCoA_DH/oxidase_NM_dom_sf"/>
</dbReference>
<dbReference type="GO" id="GO:0003995">
    <property type="term" value="F:acyl-CoA dehydrogenase activity"/>
    <property type="evidence" value="ECO:0007669"/>
    <property type="project" value="TreeGrafter"/>
</dbReference>
<keyword evidence="3" id="KW-0285">Flavoprotein</keyword>
<dbReference type="InterPro" id="IPR036250">
    <property type="entry name" value="AcylCo_DH-like_C"/>
</dbReference>
<evidence type="ECO:0000256" key="4">
    <source>
        <dbReference type="ARBA" id="ARBA00022827"/>
    </source>
</evidence>
<keyword evidence="5" id="KW-0560">Oxidoreductase</keyword>
<dbReference type="PANTHER" id="PTHR48083:SF6">
    <property type="entry name" value="ACYL-COA DEHYDROGENASE 6"/>
    <property type="match status" value="1"/>
</dbReference>
<comment type="similarity">
    <text evidence="2">Belongs to the acyl-CoA dehydrogenase family.</text>
</comment>
<comment type="caution">
    <text evidence="7">The sequence shown here is derived from an EMBL/GenBank/DDBJ whole genome shotgun (WGS) entry which is preliminary data.</text>
</comment>
<feature type="domain" description="Acyl-CoA dehydrogenase/oxidase C-terminal" evidence="6">
    <location>
        <begin position="77"/>
        <end position="150"/>
    </location>
</feature>
<dbReference type="Gene3D" id="2.40.110.10">
    <property type="entry name" value="Butyryl-CoA Dehydrogenase, subunit A, domain 2"/>
    <property type="match status" value="1"/>
</dbReference>
<dbReference type="AlphaFoldDB" id="A0AAN9A3G0"/>